<dbReference type="AlphaFoldDB" id="A0A922FZE3"/>
<dbReference type="EMBL" id="CM031825">
    <property type="protein sequence ID" value="KAG6729612.1"/>
    <property type="molecule type" value="Genomic_DNA"/>
</dbReference>
<gene>
    <name evidence="1" type="ORF">I3842_01G037900</name>
</gene>
<dbReference type="Proteomes" id="UP000811246">
    <property type="component" value="Chromosome 1"/>
</dbReference>
<evidence type="ECO:0000313" key="2">
    <source>
        <dbReference type="Proteomes" id="UP000811246"/>
    </source>
</evidence>
<evidence type="ECO:0000313" key="1">
    <source>
        <dbReference type="EMBL" id="KAG6729612.1"/>
    </source>
</evidence>
<organism evidence="1 2">
    <name type="scientific">Carya illinoinensis</name>
    <name type="common">Pecan</name>
    <dbReference type="NCBI Taxonomy" id="32201"/>
    <lineage>
        <taxon>Eukaryota</taxon>
        <taxon>Viridiplantae</taxon>
        <taxon>Streptophyta</taxon>
        <taxon>Embryophyta</taxon>
        <taxon>Tracheophyta</taxon>
        <taxon>Spermatophyta</taxon>
        <taxon>Magnoliopsida</taxon>
        <taxon>eudicotyledons</taxon>
        <taxon>Gunneridae</taxon>
        <taxon>Pentapetalae</taxon>
        <taxon>rosids</taxon>
        <taxon>fabids</taxon>
        <taxon>Fagales</taxon>
        <taxon>Juglandaceae</taxon>
        <taxon>Carya</taxon>
    </lineage>
</organism>
<comment type="caution">
    <text evidence="1">The sequence shown here is derived from an EMBL/GenBank/DDBJ whole genome shotgun (WGS) entry which is preliminary data.</text>
</comment>
<protein>
    <submittedName>
        <fullName evidence="1">Uncharacterized protein</fullName>
    </submittedName>
</protein>
<accession>A0A922FZE3</accession>
<sequence>MEVPWSRCWDDKGFVDKVVVTVSLLSHGLRLSFCRPLHDILDLLCLVPVQLHPFESKAYFCACIVFNMVLEPLGNLYSDLTAWKLLALYNVRAHIQGNVVNFYKKDNG</sequence>
<name>A0A922FZE3_CARIL</name>
<reference evidence="1" key="1">
    <citation type="submission" date="2021-01" db="EMBL/GenBank/DDBJ databases">
        <authorList>
            <person name="Lovell J.T."/>
            <person name="Bentley N."/>
            <person name="Bhattarai G."/>
            <person name="Jenkins J.W."/>
            <person name="Sreedasyam A."/>
            <person name="Alarcon Y."/>
            <person name="Bock C."/>
            <person name="Boston L."/>
            <person name="Carlson J."/>
            <person name="Cervantes K."/>
            <person name="Clermont K."/>
            <person name="Krom N."/>
            <person name="Kubenka K."/>
            <person name="Mamidi S."/>
            <person name="Mattison C."/>
            <person name="Monteros M."/>
            <person name="Pisani C."/>
            <person name="Plott C."/>
            <person name="Rajasekar S."/>
            <person name="Rhein H.S."/>
            <person name="Rohla C."/>
            <person name="Song M."/>
            <person name="Hilaire R.S."/>
            <person name="Shu S."/>
            <person name="Wells L."/>
            <person name="Wang X."/>
            <person name="Webber J."/>
            <person name="Heerema R.J."/>
            <person name="Klein P."/>
            <person name="Conner P."/>
            <person name="Grauke L."/>
            <person name="Grimwood J."/>
            <person name="Schmutz J."/>
            <person name="Randall J.J."/>
        </authorList>
    </citation>
    <scope>NUCLEOTIDE SEQUENCE</scope>
    <source>
        <tissue evidence="1">Leaf</tissue>
    </source>
</reference>
<proteinExistence type="predicted"/>